<reference evidence="1 2" key="1">
    <citation type="journal article" date="2020" name="Nat. Food">
        <title>A phased Vanilla planifolia genome enables genetic improvement of flavour and production.</title>
        <authorList>
            <person name="Hasing T."/>
            <person name="Tang H."/>
            <person name="Brym M."/>
            <person name="Khazi F."/>
            <person name="Huang T."/>
            <person name="Chambers A.H."/>
        </authorList>
    </citation>
    <scope>NUCLEOTIDE SEQUENCE [LARGE SCALE GENOMIC DNA]</scope>
    <source>
        <tissue evidence="1">Leaf</tissue>
    </source>
</reference>
<accession>A0A835PJA1</accession>
<proteinExistence type="predicted"/>
<dbReference type="Proteomes" id="UP000639772">
    <property type="component" value="Unassembled WGS sequence"/>
</dbReference>
<sequence length="58" mass="6531">MPAAVSHSSVLKKEFRKVAKLVINQRPALARLDAVRLTLEVAKSGLKKRNRQAHEVRN</sequence>
<name>A0A835PJA1_VANPL</name>
<comment type="caution">
    <text evidence="1">The sequence shown here is derived from an EMBL/GenBank/DDBJ whole genome shotgun (WGS) entry which is preliminary data.</text>
</comment>
<evidence type="ECO:0000313" key="2">
    <source>
        <dbReference type="Proteomes" id="UP000639772"/>
    </source>
</evidence>
<protein>
    <submittedName>
        <fullName evidence="1">Uncharacterized protein</fullName>
    </submittedName>
</protein>
<dbReference type="AlphaFoldDB" id="A0A835PJA1"/>
<dbReference type="OrthoDB" id="338850at2759"/>
<gene>
    <name evidence="1" type="ORF">HPP92_025553</name>
</gene>
<organism evidence="1 2">
    <name type="scientific">Vanilla planifolia</name>
    <name type="common">Vanilla</name>
    <dbReference type="NCBI Taxonomy" id="51239"/>
    <lineage>
        <taxon>Eukaryota</taxon>
        <taxon>Viridiplantae</taxon>
        <taxon>Streptophyta</taxon>
        <taxon>Embryophyta</taxon>
        <taxon>Tracheophyta</taxon>
        <taxon>Spermatophyta</taxon>
        <taxon>Magnoliopsida</taxon>
        <taxon>Liliopsida</taxon>
        <taxon>Asparagales</taxon>
        <taxon>Orchidaceae</taxon>
        <taxon>Vanilloideae</taxon>
        <taxon>Vanilleae</taxon>
        <taxon>Vanilla</taxon>
    </lineage>
</organism>
<dbReference type="EMBL" id="JADCNM010000014">
    <property type="protein sequence ID" value="KAG0454249.1"/>
    <property type="molecule type" value="Genomic_DNA"/>
</dbReference>
<evidence type="ECO:0000313" key="1">
    <source>
        <dbReference type="EMBL" id="KAG0454249.1"/>
    </source>
</evidence>